<feature type="region of interest" description="Disordered" evidence="7">
    <location>
        <begin position="314"/>
        <end position="338"/>
    </location>
</feature>
<dbReference type="InterPro" id="IPR043502">
    <property type="entry name" value="DNA/RNA_pol_sf"/>
</dbReference>
<keyword evidence="2" id="KW-0479">Metal-binding</keyword>
<dbReference type="SUPFAM" id="SSF53098">
    <property type="entry name" value="Ribonuclease H-like"/>
    <property type="match status" value="1"/>
</dbReference>
<evidence type="ECO:0000313" key="11">
    <source>
        <dbReference type="Proteomes" id="UP001231189"/>
    </source>
</evidence>
<keyword evidence="6" id="KW-0175">Coiled coil</keyword>
<feature type="coiled-coil region" evidence="6">
    <location>
        <begin position="1727"/>
        <end position="1765"/>
    </location>
</feature>
<dbReference type="InterPro" id="IPR054722">
    <property type="entry name" value="PolX-like_BBD"/>
</dbReference>
<evidence type="ECO:0000259" key="9">
    <source>
        <dbReference type="PROSITE" id="PS50994"/>
    </source>
</evidence>
<dbReference type="Pfam" id="PF22936">
    <property type="entry name" value="Pol_BBD"/>
    <property type="match status" value="1"/>
</dbReference>
<evidence type="ECO:0000256" key="6">
    <source>
        <dbReference type="SAM" id="Coils"/>
    </source>
</evidence>
<feature type="region of interest" description="Disordered" evidence="7">
    <location>
        <begin position="1610"/>
        <end position="1636"/>
    </location>
</feature>
<sequence length="2037" mass="230479">MPRWFTPAYSKKTQASKLGDAQGIPFFIDNIIRFHVGAGIPGVAPHYIPPPSTFNVLLGSSWFDKPWFLLRENLLLCASYLPLGVPNERSKLLQIYVVEMASPINFNQFLEKEKKSNGSNFTDWFRHVRIFLSGGNLQYVLDAPLGDPPAETETDEVKAVYETRKTRYSQVQCAILCSLESDLQKRFEHHDPHELMNELKAIFETHAAVECYEASKQFFSCMMEEGSSVSEHMLTMTGHAKKLSDLGIVIPNRLGINRVLQSLPPSYKNFVMNYNMQNMNKELPELFGMLKAAEIEIKKEHQVLMVNKTTSFKKQGKSKGKFKKGGKKAATPPMKPKNGPKPDAECYYCKEKGHWKRNCSKYLADLKSGLVKKKKEDEVTMRVGNGSKVDVIAVGTLPLHLPSGLVLSLNNCYFVPALSMNIISGSCLMQDGYSFKSENNGCSIFMNNIFYGRAPQKNGLFLLDLDSSDTHIHNIDAKRIKLNDNSTYMWHCRLGHIGVKRMKKLHTDGLLESLDFESLDRCEACLMGKMTKTPFSGMMERATDLLEIIHTDVCGPMSVASRGGYRYVLTFTDDLSRYGYIYFMKHKSETFEKFKEFQSEVENQRNKKIKFLRSDRGGEYLSYEFGMHLKKCGILSQLTPPGTPQRNGVSERRNRTLLDMVRSMMSLTDLPLSFWSYALETAAFTLNRAPSKSVETTPYELWFNKKPKLSFLKVWGCEAYVKKLQPDKLEPKAEKCVFIGYPKETIGYTFYHKSEGKIFVAKNGTFLEKEFLTKEVTGRKVELDEINESILVDQSSAVPEVVPVPPTPATEEANDNDHETSNEETTEPRRSTRERTTPDWYDPCLNVMIVDNNDEDPATYEEAMMSLDSNKWQEAMKSEMGSMYDNKVWTLVDLPDSRKAVENKWIFKRKTDADGNITVYKARLVAKGFRQIQGVDYDETFSPVAKLKSVRILLAIAAFFDYEIWQMDVKTAFLNGDIEEELYMRSIYGLKQASRSWNRRFDKVIKDFGFIQCHGEACIYKKVSGSSVAFLILYVDDILLIGNDIELLSSVKGYLNNSFSMKDLGEASYILGIKIYRDRSRRLIGLSQSTYLDKILKKFRMDESKKGFLPMLPGKVLSKTQGPATAEERERMSNIPYASAVGSIMYAMLCTRPDIAHAVSLTSRYQSDPGMEHWTAVKNILKYLKRTKDMFLCYGGDQELVVSGYTDASWNTDPDDSKSQSGYVFILNGAAVSWASSKQCTVVKSSTESEYIAASEASSEAVWMKRFIVELGVVPSALDPLIIYCDNMGAIANAQEPRSHKRLKHIKLRYHSIREYIEDGEVNICKVHTDLNVADPLTKALPRAKHDQHQNAMGVRINKCIQRVQASFAHADTKVALTSLACTDMVSEHVIPKEMASPINFNQFLEKEKLKSNGSNFTDWFRHVRIFLSGGNLQYVLDAPLGDPPAETETDEVKNIYATRKARYSQVQCAILCSLEADLQKRFEHHDPHELVNELKAIFETHAAVECYEASKHFFSCMMEEGSSVSEHMLAMTGHAKKLSDLGIVIPNRLGINRVLQSLPPSYKNIVMNYNMQNMNKELPELFGMLKAAEIEIKKEHQVLMVNKTTSFKKQGKSKGKFKKGGKKAATPPMKPKNGPKPDAECYYCKEKGHWKRNCSKYLADLKSGLVKKKKEGISDIHVIDVYLTGSRTSTWLTADARKVLFEELLWEHRDLAEAHDKCQVIPEASIKALKEQLAAAQREKDQLIRQHQEELSAQKTSYQELKSQFIQLGLDHAKALKAAEADAAAKMHEALEDAGNSNMVLRTELEELAKARKAAEEKAARLEAEQKEYDRLVVQTDAHAYRLFPDSQRFAVKKVDEHRTAQAQENLGVPWTPYDHLVALSARVSHMRAIDRNLSDIPDVATQLFRTLWPGEEVPDTFSLISDRLKGAGKRIREWQCSAARAGADSALRVACSWYPELNLDALTGVREGAETDLDPILTAKRQDRAYHIAEYADMRTFIPPPPDVQDYLDEEEDEAEEEPLGDAGAGDAPPEAPAA</sequence>
<accession>A0AAD8TTT6</accession>
<evidence type="ECO:0008006" key="12">
    <source>
        <dbReference type="Google" id="ProtNLM"/>
    </source>
</evidence>
<keyword evidence="5" id="KW-0863">Zinc-finger</keyword>
<dbReference type="Gene3D" id="3.30.420.10">
    <property type="entry name" value="Ribonuclease H-like superfamily/Ribonuclease H"/>
    <property type="match status" value="1"/>
</dbReference>
<dbReference type="Pfam" id="PF07727">
    <property type="entry name" value="RVT_2"/>
    <property type="match status" value="1"/>
</dbReference>
<dbReference type="Pfam" id="PF25597">
    <property type="entry name" value="SH3_retrovirus"/>
    <property type="match status" value="1"/>
</dbReference>
<dbReference type="InterPro" id="IPR012337">
    <property type="entry name" value="RNaseH-like_sf"/>
</dbReference>
<feature type="compositionally biased region" description="Basic residues" evidence="7">
    <location>
        <begin position="314"/>
        <end position="327"/>
    </location>
</feature>
<evidence type="ECO:0000256" key="1">
    <source>
        <dbReference type="ARBA" id="ARBA00022670"/>
    </source>
</evidence>
<evidence type="ECO:0000256" key="2">
    <source>
        <dbReference type="ARBA" id="ARBA00022723"/>
    </source>
</evidence>
<evidence type="ECO:0000256" key="3">
    <source>
        <dbReference type="ARBA" id="ARBA00022750"/>
    </source>
</evidence>
<feature type="region of interest" description="Disordered" evidence="7">
    <location>
        <begin position="797"/>
        <end position="837"/>
    </location>
</feature>
<keyword evidence="11" id="KW-1185">Reference proteome</keyword>
<dbReference type="Pfam" id="PF13976">
    <property type="entry name" value="gag_pre-integrs"/>
    <property type="match status" value="1"/>
</dbReference>
<reference evidence="10" key="1">
    <citation type="submission" date="2023-07" db="EMBL/GenBank/DDBJ databases">
        <title>A chromosome-level genome assembly of Lolium multiflorum.</title>
        <authorList>
            <person name="Chen Y."/>
            <person name="Copetti D."/>
            <person name="Kolliker R."/>
            <person name="Studer B."/>
        </authorList>
    </citation>
    <scope>NUCLEOTIDE SEQUENCE</scope>
    <source>
        <strain evidence="10">02402/16</strain>
        <tissue evidence="10">Leaf</tissue>
    </source>
</reference>
<dbReference type="CDD" id="cd09272">
    <property type="entry name" value="RNase_HI_RT_Ty1"/>
    <property type="match status" value="1"/>
</dbReference>
<dbReference type="Pfam" id="PF00665">
    <property type="entry name" value="rve"/>
    <property type="match status" value="1"/>
</dbReference>
<dbReference type="Pfam" id="PF14223">
    <property type="entry name" value="Retrotran_gag_2"/>
    <property type="match status" value="2"/>
</dbReference>
<dbReference type="Pfam" id="PF00098">
    <property type="entry name" value="zf-CCHC"/>
    <property type="match status" value="1"/>
</dbReference>
<dbReference type="InterPro" id="IPR025724">
    <property type="entry name" value="GAG-pre-integrase_dom"/>
</dbReference>
<keyword evidence="3" id="KW-0064">Aspartyl protease</keyword>
<feature type="compositionally biased region" description="Basic residues" evidence="7">
    <location>
        <begin position="1610"/>
        <end position="1623"/>
    </location>
</feature>
<dbReference type="SUPFAM" id="SSF56672">
    <property type="entry name" value="DNA/RNA polymerases"/>
    <property type="match status" value="1"/>
</dbReference>
<dbReference type="Gene3D" id="4.10.60.10">
    <property type="entry name" value="Zinc finger, CCHC-type"/>
    <property type="match status" value="2"/>
</dbReference>
<proteinExistence type="predicted"/>
<dbReference type="SMART" id="SM00343">
    <property type="entry name" value="ZnF_C2HC"/>
    <property type="match status" value="2"/>
</dbReference>
<dbReference type="GO" id="GO:0015074">
    <property type="term" value="P:DNA integration"/>
    <property type="evidence" value="ECO:0007669"/>
    <property type="project" value="InterPro"/>
</dbReference>
<feature type="coiled-coil region" evidence="6">
    <location>
        <begin position="1799"/>
        <end position="1836"/>
    </location>
</feature>
<protein>
    <recommendedName>
        <fullName evidence="12">Gag-pol polyprotein</fullName>
    </recommendedName>
</protein>
<comment type="caution">
    <text evidence="10">The sequence shown here is derived from an EMBL/GenBank/DDBJ whole genome shotgun (WGS) entry which is preliminary data.</text>
</comment>
<feature type="compositionally biased region" description="Basic and acidic residues" evidence="7">
    <location>
        <begin position="815"/>
        <end position="837"/>
    </location>
</feature>
<evidence type="ECO:0000256" key="4">
    <source>
        <dbReference type="ARBA" id="ARBA00022801"/>
    </source>
</evidence>
<evidence type="ECO:0000313" key="10">
    <source>
        <dbReference type="EMBL" id="KAK1692093.1"/>
    </source>
</evidence>
<feature type="domain" description="CCHC-type" evidence="8">
    <location>
        <begin position="1642"/>
        <end position="1657"/>
    </location>
</feature>
<dbReference type="InterPro" id="IPR001584">
    <property type="entry name" value="Integrase_cat-core"/>
</dbReference>
<organism evidence="10 11">
    <name type="scientific">Lolium multiflorum</name>
    <name type="common">Italian ryegrass</name>
    <name type="synonym">Lolium perenne subsp. multiflorum</name>
    <dbReference type="NCBI Taxonomy" id="4521"/>
    <lineage>
        <taxon>Eukaryota</taxon>
        <taxon>Viridiplantae</taxon>
        <taxon>Streptophyta</taxon>
        <taxon>Embryophyta</taxon>
        <taxon>Tracheophyta</taxon>
        <taxon>Spermatophyta</taxon>
        <taxon>Magnoliopsida</taxon>
        <taxon>Liliopsida</taxon>
        <taxon>Poales</taxon>
        <taxon>Poaceae</taxon>
        <taxon>BOP clade</taxon>
        <taxon>Pooideae</taxon>
        <taxon>Poodae</taxon>
        <taxon>Poeae</taxon>
        <taxon>Poeae Chloroplast Group 2 (Poeae type)</taxon>
        <taxon>Loliodinae</taxon>
        <taxon>Loliinae</taxon>
        <taxon>Lolium</taxon>
    </lineage>
</organism>
<dbReference type="InterPro" id="IPR036875">
    <property type="entry name" value="Znf_CCHC_sf"/>
</dbReference>
<gene>
    <name evidence="10" type="ORF">QYE76_008790</name>
</gene>
<dbReference type="InterPro" id="IPR039537">
    <property type="entry name" value="Retrotran_Ty1/copia-like"/>
</dbReference>
<feature type="domain" description="Integrase catalytic" evidence="9">
    <location>
        <begin position="530"/>
        <end position="706"/>
    </location>
</feature>
<evidence type="ECO:0000256" key="5">
    <source>
        <dbReference type="PROSITE-ProRule" id="PRU00047"/>
    </source>
</evidence>
<dbReference type="InterPro" id="IPR057670">
    <property type="entry name" value="SH3_retrovirus"/>
</dbReference>
<feature type="compositionally biased region" description="Acidic residues" evidence="7">
    <location>
        <begin position="2008"/>
        <end position="2022"/>
    </location>
</feature>
<dbReference type="GO" id="GO:0004190">
    <property type="term" value="F:aspartic-type endopeptidase activity"/>
    <property type="evidence" value="ECO:0007669"/>
    <property type="project" value="UniProtKB-KW"/>
</dbReference>
<feature type="region of interest" description="Disordered" evidence="7">
    <location>
        <begin position="1999"/>
        <end position="2037"/>
    </location>
</feature>
<dbReference type="PROSITE" id="PS50158">
    <property type="entry name" value="ZF_CCHC"/>
    <property type="match status" value="2"/>
</dbReference>
<dbReference type="InterPro" id="IPR036397">
    <property type="entry name" value="RNaseH_sf"/>
</dbReference>
<dbReference type="PANTHER" id="PTHR42648">
    <property type="entry name" value="TRANSPOSASE, PUTATIVE-RELATED"/>
    <property type="match status" value="1"/>
</dbReference>
<dbReference type="InterPro" id="IPR001878">
    <property type="entry name" value="Znf_CCHC"/>
</dbReference>
<dbReference type="Proteomes" id="UP001231189">
    <property type="component" value="Unassembled WGS sequence"/>
</dbReference>
<dbReference type="GO" id="GO:0008270">
    <property type="term" value="F:zinc ion binding"/>
    <property type="evidence" value="ECO:0007669"/>
    <property type="project" value="UniProtKB-KW"/>
</dbReference>
<dbReference type="EMBL" id="JAUUTY010000001">
    <property type="protein sequence ID" value="KAK1692093.1"/>
    <property type="molecule type" value="Genomic_DNA"/>
</dbReference>
<dbReference type="PANTHER" id="PTHR42648:SF27">
    <property type="entry name" value="RNA-DIRECTED DNA POLYMERASE"/>
    <property type="match status" value="1"/>
</dbReference>
<keyword evidence="4" id="KW-0378">Hydrolase</keyword>
<name>A0AAD8TTT6_LOLMU</name>
<evidence type="ECO:0000259" key="8">
    <source>
        <dbReference type="PROSITE" id="PS50158"/>
    </source>
</evidence>
<dbReference type="GO" id="GO:0003676">
    <property type="term" value="F:nucleic acid binding"/>
    <property type="evidence" value="ECO:0007669"/>
    <property type="project" value="InterPro"/>
</dbReference>
<keyword evidence="5" id="KW-0862">Zinc</keyword>
<dbReference type="GO" id="GO:0006508">
    <property type="term" value="P:proteolysis"/>
    <property type="evidence" value="ECO:0007669"/>
    <property type="project" value="UniProtKB-KW"/>
</dbReference>
<feature type="domain" description="CCHC-type" evidence="8">
    <location>
        <begin position="346"/>
        <end position="361"/>
    </location>
</feature>
<dbReference type="SUPFAM" id="SSF57756">
    <property type="entry name" value="Retrovirus zinc finger-like domains"/>
    <property type="match status" value="2"/>
</dbReference>
<dbReference type="InterPro" id="IPR013103">
    <property type="entry name" value="RVT_2"/>
</dbReference>
<evidence type="ECO:0000256" key="7">
    <source>
        <dbReference type="SAM" id="MobiDB-lite"/>
    </source>
</evidence>
<keyword evidence="1" id="KW-0645">Protease</keyword>
<dbReference type="PROSITE" id="PS50994">
    <property type="entry name" value="INTEGRASE"/>
    <property type="match status" value="1"/>
</dbReference>